<evidence type="ECO:0000313" key="3">
    <source>
        <dbReference type="Proteomes" id="UP000246744"/>
    </source>
</evidence>
<reference evidence="2 3" key="1">
    <citation type="submission" date="2018-05" db="EMBL/GenBank/DDBJ databases">
        <title>Genomic Encyclopedia of Type Strains, Phase IV (KMG-IV): sequencing the most valuable type-strain genomes for metagenomic binning, comparative biology and taxonomic classification.</title>
        <authorList>
            <person name="Goeker M."/>
        </authorList>
    </citation>
    <scope>NUCLEOTIDE SEQUENCE [LARGE SCALE GENOMIC DNA]</scope>
    <source>
        <strain evidence="2 3">DSM 19579</strain>
    </source>
</reference>
<dbReference type="EMBL" id="QGTS01000001">
    <property type="protein sequence ID" value="PWW12515.1"/>
    <property type="molecule type" value="Genomic_DNA"/>
</dbReference>
<comment type="caution">
    <text evidence="2">The sequence shown here is derived from an EMBL/GenBank/DDBJ whole genome shotgun (WGS) entry which is preliminary data.</text>
</comment>
<dbReference type="AlphaFoldDB" id="A0A317Q9Q1"/>
<sequence length="103" mass="12007">MKDTKMISIDQFNADERLVVEETLQGLIQKYRERTGKEPDGKKEKELTAEARQQVMSVKLEKEKAQAEKTKKKPVRRKKPESLKESEVSDFNWTASVAKGRRR</sequence>
<name>A0A317Q9Q1_9ENTR</name>
<feature type="compositionally biased region" description="Basic and acidic residues" evidence="1">
    <location>
        <begin position="59"/>
        <end position="69"/>
    </location>
</feature>
<gene>
    <name evidence="2" type="ORF">DES37_10178</name>
</gene>
<organism evidence="2 3">
    <name type="scientific">Mangrovibacter plantisponsor</name>
    <dbReference type="NCBI Taxonomy" id="451513"/>
    <lineage>
        <taxon>Bacteria</taxon>
        <taxon>Pseudomonadati</taxon>
        <taxon>Pseudomonadota</taxon>
        <taxon>Gammaproteobacteria</taxon>
        <taxon>Enterobacterales</taxon>
        <taxon>Enterobacteriaceae</taxon>
        <taxon>Mangrovibacter</taxon>
    </lineage>
</organism>
<dbReference type="RefSeq" id="WP_036103961.1">
    <property type="nucleotide sequence ID" value="NZ_QGTS01000001.1"/>
</dbReference>
<proteinExistence type="predicted"/>
<dbReference type="Proteomes" id="UP000246744">
    <property type="component" value="Unassembled WGS sequence"/>
</dbReference>
<evidence type="ECO:0008006" key="4">
    <source>
        <dbReference type="Google" id="ProtNLM"/>
    </source>
</evidence>
<dbReference type="OrthoDB" id="6546567at2"/>
<feature type="compositionally biased region" description="Basic residues" evidence="1">
    <location>
        <begin position="70"/>
        <end position="79"/>
    </location>
</feature>
<keyword evidence="3" id="KW-1185">Reference proteome</keyword>
<feature type="region of interest" description="Disordered" evidence="1">
    <location>
        <begin position="59"/>
        <end position="103"/>
    </location>
</feature>
<evidence type="ECO:0000256" key="1">
    <source>
        <dbReference type="SAM" id="MobiDB-lite"/>
    </source>
</evidence>
<evidence type="ECO:0000313" key="2">
    <source>
        <dbReference type="EMBL" id="PWW12515.1"/>
    </source>
</evidence>
<accession>A0A317Q9Q1</accession>
<protein>
    <recommendedName>
        <fullName evidence="4">YjbD-like protein DUF3811</fullName>
    </recommendedName>
</protein>